<protein>
    <submittedName>
        <fullName evidence="2">Uncharacterized protein</fullName>
    </submittedName>
</protein>
<evidence type="ECO:0000256" key="1">
    <source>
        <dbReference type="SAM" id="MobiDB-lite"/>
    </source>
</evidence>
<dbReference type="Proteomes" id="UP001501407">
    <property type="component" value="Unassembled WGS sequence"/>
</dbReference>
<comment type="caution">
    <text evidence="2">The sequence shown here is derived from an EMBL/GenBank/DDBJ whole genome shotgun (WGS) entry which is preliminary data.</text>
</comment>
<evidence type="ECO:0000313" key="2">
    <source>
        <dbReference type="EMBL" id="GAA5093882.1"/>
    </source>
</evidence>
<gene>
    <name evidence="2" type="ORF">GCM10025760_24610</name>
</gene>
<organism evidence="2 3">
    <name type="scientific">Microbacterium yannicii</name>
    <dbReference type="NCBI Taxonomy" id="671622"/>
    <lineage>
        <taxon>Bacteria</taxon>
        <taxon>Bacillati</taxon>
        <taxon>Actinomycetota</taxon>
        <taxon>Actinomycetes</taxon>
        <taxon>Micrococcales</taxon>
        <taxon>Microbacteriaceae</taxon>
        <taxon>Microbacterium</taxon>
    </lineage>
</organism>
<dbReference type="EMBL" id="BAABKZ010000002">
    <property type="protein sequence ID" value="GAA5093882.1"/>
    <property type="molecule type" value="Genomic_DNA"/>
</dbReference>
<sequence>MADRADWEDVDGVLAGEDAPADVDADVDVDEPDFADASAYGMVDDDPFMNSFTDEIMNVTASDWDVDADSLWGVEPALDPGTDPSPSAFDLPV</sequence>
<evidence type="ECO:0000313" key="3">
    <source>
        <dbReference type="Proteomes" id="UP001501407"/>
    </source>
</evidence>
<accession>A0ABP9MD89</accession>
<reference evidence="3" key="1">
    <citation type="journal article" date="2019" name="Int. J. Syst. Evol. Microbiol.">
        <title>The Global Catalogue of Microorganisms (GCM) 10K type strain sequencing project: providing services to taxonomists for standard genome sequencing and annotation.</title>
        <authorList>
            <consortium name="The Broad Institute Genomics Platform"/>
            <consortium name="The Broad Institute Genome Sequencing Center for Infectious Disease"/>
            <person name="Wu L."/>
            <person name="Ma J."/>
        </authorList>
    </citation>
    <scope>NUCLEOTIDE SEQUENCE [LARGE SCALE GENOMIC DNA]</scope>
    <source>
        <strain evidence="3">JCM 18959</strain>
    </source>
</reference>
<name>A0ABP9MD89_9MICO</name>
<feature type="region of interest" description="Disordered" evidence="1">
    <location>
        <begin position="1"/>
        <end position="25"/>
    </location>
</feature>
<dbReference type="RefSeq" id="WP_194414434.1">
    <property type="nucleotide sequence ID" value="NZ_BAABKZ010000002.1"/>
</dbReference>
<keyword evidence="3" id="KW-1185">Reference proteome</keyword>
<proteinExistence type="predicted"/>